<dbReference type="SFLD" id="SFLDS00005">
    <property type="entry name" value="Isoprenoid_Synthase_Type_I"/>
    <property type="match status" value="1"/>
</dbReference>
<evidence type="ECO:0000256" key="12">
    <source>
        <dbReference type="ARBA" id="ARBA00022746"/>
    </source>
</evidence>
<evidence type="ECO:0000256" key="17">
    <source>
        <dbReference type="ARBA" id="ARBA00029313"/>
    </source>
</evidence>
<feature type="transmembrane region" description="Helical" evidence="19">
    <location>
        <begin position="80"/>
        <end position="97"/>
    </location>
</feature>
<comment type="caution">
    <text evidence="20">The sequence shown here is derived from an EMBL/GenBank/DDBJ whole genome shotgun (WGS) entry which is preliminary data.</text>
</comment>
<evidence type="ECO:0000256" key="10">
    <source>
        <dbReference type="ARBA" id="ARBA00022679"/>
    </source>
</evidence>
<keyword evidence="13 19" id="KW-1133">Transmembrane helix</keyword>
<evidence type="ECO:0000256" key="7">
    <source>
        <dbReference type="ARBA" id="ARBA00012242"/>
    </source>
</evidence>
<evidence type="ECO:0000256" key="14">
    <source>
        <dbReference type="ARBA" id="ARBA00023136"/>
    </source>
</evidence>
<evidence type="ECO:0000256" key="2">
    <source>
        <dbReference type="ARBA" id="ARBA00004141"/>
    </source>
</evidence>
<evidence type="ECO:0000313" key="20">
    <source>
        <dbReference type="EMBL" id="KAF7507662.1"/>
    </source>
</evidence>
<dbReference type="EC" id="5.5.1.19" evidence="7"/>
<comment type="catalytic activity">
    <reaction evidence="18">
        <text>all-trans-lycopene = gamma-carotene</text>
        <dbReference type="Rhea" id="RHEA:32219"/>
        <dbReference type="ChEBI" id="CHEBI:15948"/>
        <dbReference type="ChEBI" id="CHEBI:27740"/>
        <dbReference type="EC" id="5.5.1.19"/>
    </reaction>
</comment>
<evidence type="ECO:0000256" key="3">
    <source>
        <dbReference type="ARBA" id="ARBA00005089"/>
    </source>
</evidence>
<gene>
    <name evidence="20" type="ORF">GJ744_010215</name>
</gene>
<evidence type="ECO:0000256" key="18">
    <source>
        <dbReference type="ARBA" id="ARBA00029335"/>
    </source>
</evidence>
<keyword evidence="15" id="KW-0413">Isomerase</keyword>
<evidence type="ECO:0000256" key="15">
    <source>
        <dbReference type="ARBA" id="ARBA00023235"/>
    </source>
</evidence>
<sequence>MGLDYAWIHLIFTIPPAVILTIILRPLVTKIDLYKIIFLVSVAVTYTIPWDSYLIHTKVWTYPPHGILGPTLFKIPLEELFFFVIQTYVTSLLYILVNKPTVYLTYLFDDTDPRKSDVQYFRWRKRLGQVFFACFTLSSYYFSTLPSSKGTYLALICVWAGPVIFMLWCLAYQPLLTLPRSKTWLPIILPTAYLWIVDTIALLRGTWTIESGTKVGLQLWPGLEVEEALFFLVTNTLVVFGLTAFENALAVVEAFPDKVPVVPTLPSPSLLIQALFLSPAEYDTSRINGIKEALKNLSAKSRSFYLASSIFSGRLRLDLILLYAFCRVGDDLVDNAGSAEEAERWISHLAVLLETLYSADHSKRKLDEALAPFPPASRAILALLPTQALPSQPLFSLLEGFTSDVDFSRLKGKVSNREAASFPIKTASDLETYASRVASTVAELCLHLVYYHEPGANTKQNSFSSMSIRDRCLRNGAKMGLALQYTNIARDVYVDARDGRCYLPTDWLLEQGTTPEHVIETHGKADGVAETRERLLDNAFAIYKESRGAIEDLPRYARAGIRVAVESYMEIGRVLVEKMAAGGPLEELSGSGRRNRASVPKPRRLLVGWGALTGRRSGAIPEKQVKTG</sequence>
<dbReference type="GO" id="GO:0016020">
    <property type="term" value="C:membrane"/>
    <property type="evidence" value="ECO:0007669"/>
    <property type="project" value="UniProtKB-SubCell"/>
</dbReference>
<comment type="pathway">
    <text evidence="3">Carotenoid biosynthesis; beta-carotene biosynthesis.</text>
</comment>
<evidence type="ECO:0000256" key="5">
    <source>
        <dbReference type="ARBA" id="ARBA00008247"/>
    </source>
</evidence>
<dbReference type="SUPFAM" id="SSF48576">
    <property type="entry name" value="Terpenoid synthases"/>
    <property type="match status" value="1"/>
</dbReference>
<evidence type="ECO:0000256" key="4">
    <source>
        <dbReference type="ARBA" id="ARBA00005172"/>
    </source>
</evidence>
<dbReference type="GO" id="GO:0016872">
    <property type="term" value="F:intramolecular lyase activity"/>
    <property type="evidence" value="ECO:0007669"/>
    <property type="project" value="InterPro"/>
</dbReference>
<dbReference type="GO" id="GO:0016117">
    <property type="term" value="P:carotenoid biosynthetic process"/>
    <property type="evidence" value="ECO:0007669"/>
    <property type="project" value="UniProtKB-KW"/>
</dbReference>
<dbReference type="EC" id="2.5.1.32" evidence="8"/>
<evidence type="ECO:0000256" key="6">
    <source>
        <dbReference type="ARBA" id="ARBA00008406"/>
    </source>
</evidence>
<organism evidence="20 21">
    <name type="scientific">Endocarpon pusillum</name>
    <dbReference type="NCBI Taxonomy" id="364733"/>
    <lineage>
        <taxon>Eukaryota</taxon>
        <taxon>Fungi</taxon>
        <taxon>Dikarya</taxon>
        <taxon>Ascomycota</taxon>
        <taxon>Pezizomycotina</taxon>
        <taxon>Eurotiomycetes</taxon>
        <taxon>Chaetothyriomycetidae</taxon>
        <taxon>Verrucariales</taxon>
        <taxon>Verrucariaceae</taxon>
        <taxon>Endocarpon</taxon>
    </lineage>
</organism>
<dbReference type="Pfam" id="PF00494">
    <property type="entry name" value="SQS_PSY"/>
    <property type="match status" value="1"/>
</dbReference>
<dbReference type="SFLD" id="SFLDG01212">
    <property type="entry name" value="Phytoene_synthase_like"/>
    <property type="match status" value="1"/>
</dbReference>
<dbReference type="AlphaFoldDB" id="A0A8H7AGX1"/>
<evidence type="ECO:0000256" key="11">
    <source>
        <dbReference type="ARBA" id="ARBA00022692"/>
    </source>
</evidence>
<dbReference type="OrthoDB" id="7777654at2759"/>
<dbReference type="InterPro" id="IPR044843">
    <property type="entry name" value="Trans_IPPS_bact-type"/>
</dbReference>
<dbReference type="PANTHER" id="PTHR31480">
    <property type="entry name" value="BIFUNCTIONAL LYCOPENE CYCLASE/PHYTOENE SYNTHASE"/>
    <property type="match status" value="1"/>
</dbReference>
<comment type="catalytic activity">
    <reaction evidence="1">
        <text>2 (2E,6E,10E)-geranylgeranyl diphosphate = 15-cis-phytoene + 2 diphosphate</text>
        <dbReference type="Rhea" id="RHEA:34475"/>
        <dbReference type="ChEBI" id="CHEBI:27787"/>
        <dbReference type="ChEBI" id="CHEBI:33019"/>
        <dbReference type="ChEBI" id="CHEBI:58756"/>
        <dbReference type="EC" id="2.5.1.32"/>
    </reaction>
</comment>
<dbReference type="UniPathway" id="UPA00802"/>
<feature type="transmembrane region" description="Helical" evidence="19">
    <location>
        <begin position="127"/>
        <end position="145"/>
    </location>
</feature>
<dbReference type="EMBL" id="JAACFV010000065">
    <property type="protein sequence ID" value="KAF7507662.1"/>
    <property type="molecule type" value="Genomic_DNA"/>
</dbReference>
<dbReference type="UniPathway" id="UPA00799">
    <property type="reaction ID" value="UER00773"/>
</dbReference>
<keyword evidence="11 19" id="KW-0812">Transmembrane</keyword>
<keyword evidence="21" id="KW-1185">Reference proteome</keyword>
<keyword evidence="12" id="KW-0125">Carotenoid biosynthesis</keyword>
<comment type="similarity">
    <text evidence="5">In the N-terminal section; belongs to the lycopene beta-cyclase family.</text>
</comment>
<comment type="similarity">
    <text evidence="6">In the C-terminal section; belongs to the phytoene/squalene synthase family.</text>
</comment>
<comment type="catalytic activity">
    <reaction evidence="17">
        <text>gamma-carotene = all-trans-beta-carotene</text>
        <dbReference type="Rhea" id="RHEA:32239"/>
        <dbReference type="ChEBI" id="CHEBI:17579"/>
        <dbReference type="ChEBI" id="CHEBI:27740"/>
        <dbReference type="EC" id="5.5.1.19"/>
    </reaction>
</comment>
<evidence type="ECO:0000256" key="1">
    <source>
        <dbReference type="ARBA" id="ARBA00001805"/>
    </source>
</evidence>
<evidence type="ECO:0000256" key="19">
    <source>
        <dbReference type="SAM" id="Phobius"/>
    </source>
</evidence>
<dbReference type="SFLD" id="SFLDG01018">
    <property type="entry name" value="Squalene/Phytoene_Synthase_Lik"/>
    <property type="match status" value="1"/>
</dbReference>
<reference evidence="20" key="1">
    <citation type="submission" date="2020-02" db="EMBL/GenBank/DDBJ databases">
        <authorList>
            <person name="Palmer J.M."/>
        </authorList>
    </citation>
    <scope>NUCLEOTIDE SEQUENCE</scope>
    <source>
        <strain evidence="20">EPUS1.4</strain>
        <tissue evidence="20">Thallus</tissue>
    </source>
</reference>
<evidence type="ECO:0000256" key="8">
    <source>
        <dbReference type="ARBA" id="ARBA00012396"/>
    </source>
</evidence>
<evidence type="ECO:0000313" key="21">
    <source>
        <dbReference type="Proteomes" id="UP000606974"/>
    </source>
</evidence>
<dbReference type="CDD" id="cd00683">
    <property type="entry name" value="Trans_IPPS_HH"/>
    <property type="match status" value="1"/>
</dbReference>
<dbReference type="InterPro" id="IPR017825">
    <property type="entry name" value="Lycopene_cyclase_dom"/>
</dbReference>
<feature type="transmembrane region" description="Helical" evidence="19">
    <location>
        <begin position="184"/>
        <end position="209"/>
    </location>
</feature>
<keyword evidence="14 19" id="KW-0472">Membrane</keyword>
<comment type="subcellular location">
    <subcellularLocation>
        <location evidence="2">Membrane</location>
        <topology evidence="2">Multi-pass membrane protein</topology>
    </subcellularLocation>
</comment>
<dbReference type="Proteomes" id="UP000606974">
    <property type="component" value="Unassembled WGS sequence"/>
</dbReference>
<proteinExistence type="inferred from homology"/>
<evidence type="ECO:0000256" key="13">
    <source>
        <dbReference type="ARBA" id="ARBA00022989"/>
    </source>
</evidence>
<dbReference type="Gene3D" id="1.10.600.10">
    <property type="entry name" value="Farnesyl Diphosphate Synthase"/>
    <property type="match status" value="1"/>
</dbReference>
<dbReference type="PROSITE" id="PS01045">
    <property type="entry name" value="SQUALEN_PHYTOEN_SYN_2"/>
    <property type="match status" value="1"/>
</dbReference>
<keyword evidence="16" id="KW-0511">Multifunctional enzyme</keyword>
<keyword evidence="10" id="KW-0808">Transferase</keyword>
<dbReference type="GO" id="GO:0051996">
    <property type="term" value="F:squalene synthase [NAD(P)H] activity"/>
    <property type="evidence" value="ECO:0007669"/>
    <property type="project" value="InterPro"/>
</dbReference>
<dbReference type="GO" id="GO:0004311">
    <property type="term" value="F:geranylgeranyl diphosphate synthase activity"/>
    <property type="evidence" value="ECO:0007669"/>
    <property type="project" value="InterPro"/>
</dbReference>
<feature type="transmembrane region" description="Helical" evidence="19">
    <location>
        <begin position="151"/>
        <end position="172"/>
    </location>
</feature>
<evidence type="ECO:0000256" key="9">
    <source>
        <dbReference type="ARBA" id="ARBA00018909"/>
    </source>
</evidence>
<protein>
    <recommendedName>
        <fullName evidence="9">Bifunctional lycopene cyclase/phytoene synthase</fullName>
        <ecNumber evidence="8">2.5.1.32</ecNumber>
        <ecNumber evidence="7">5.5.1.19</ecNumber>
    </recommendedName>
</protein>
<accession>A0A8H7AGX1</accession>
<dbReference type="InterPro" id="IPR019845">
    <property type="entry name" value="Squalene/phytoene_synthase_CS"/>
</dbReference>
<dbReference type="GO" id="GO:0045436">
    <property type="term" value="F:lycopene beta cyclase activity"/>
    <property type="evidence" value="ECO:0007669"/>
    <property type="project" value="UniProtKB-ARBA"/>
</dbReference>
<name>A0A8H7AGX1_9EURO</name>
<dbReference type="InterPro" id="IPR002060">
    <property type="entry name" value="Squ/phyt_synthse"/>
</dbReference>
<feature type="transmembrane region" description="Helical" evidence="19">
    <location>
        <begin position="6"/>
        <end position="24"/>
    </location>
</feature>
<dbReference type="InterPro" id="IPR008949">
    <property type="entry name" value="Isoprenoid_synthase_dom_sf"/>
</dbReference>
<dbReference type="NCBIfam" id="TIGR03462">
    <property type="entry name" value="CarR_dom_SF"/>
    <property type="match status" value="2"/>
</dbReference>
<dbReference type="InterPro" id="IPR033904">
    <property type="entry name" value="Trans_IPPS_HH"/>
</dbReference>
<feature type="transmembrane region" description="Helical" evidence="19">
    <location>
        <begin position="36"/>
        <end position="55"/>
    </location>
</feature>
<comment type="pathway">
    <text evidence="4">Carotenoid biosynthesis; phytoene biosynthesis; all-trans-phytoene from geranylgeranyl diphosphate: step 1/1.</text>
</comment>
<evidence type="ECO:0000256" key="16">
    <source>
        <dbReference type="ARBA" id="ARBA00023268"/>
    </source>
</evidence>